<sequence>QTLHLDKVEDVHSRFQALTTDINRSNAPYLLRLASRLFGEKSYSFLPDFLTNTRKLYGADLATVDFLQACDKARKEINQWVEEKTEGKIPNLLSEGSVDSMTKLILVNAIYFKANWAEKFQEANTTDAPFRLNK</sequence>
<evidence type="ECO:0000256" key="4">
    <source>
        <dbReference type="ARBA" id="ARBA00022900"/>
    </source>
</evidence>
<feature type="non-terminal residue" evidence="6">
    <location>
        <position position="1"/>
    </location>
</feature>
<dbReference type="GO" id="GO:0032691">
    <property type="term" value="P:negative regulation of interleukin-1 beta production"/>
    <property type="evidence" value="ECO:0007669"/>
    <property type="project" value="TreeGrafter"/>
</dbReference>
<dbReference type="GO" id="GO:0005737">
    <property type="term" value="C:cytoplasm"/>
    <property type="evidence" value="ECO:0007669"/>
    <property type="project" value="UniProtKB-SubCell"/>
</dbReference>
<dbReference type="EMBL" id="VZRR01002168">
    <property type="protein sequence ID" value="NWW02761.1"/>
    <property type="molecule type" value="Genomic_DNA"/>
</dbReference>
<dbReference type="InterPro" id="IPR042178">
    <property type="entry name" value="Serpin_sf_1"/>
</dbReference>
<feature type="non-terminal residue" evidence="6">
    <location>
        <position position="134"/>
    </location>
</feature>
<dbReference type="Gene3D" id="3.30.497.10">
    <property type="entry name" value="Antithrombin, subunit I, domain 2"/>
    <property type="match status" value="1"/>
</dbReference>
<keyword evidence="2" id="KW-0963">Cytoplasm</keyword>
<comment type="subcellular location">
    <subcellularLocation>
        <location evidence="1">Cytoplasm</location>
    </subcellularLocation>
</comment>
<evidence type="ECO:0000259" key="5">
    <source>
        <dbReference type="Pfam" id="PF00079"/>
    </source>
</evidence>
<evidence type="ECO:0000313" key="7">
    <source>
        <dbReference type="Proteomes" id="UP000542358"/>
    </source>
</evidence>
<dbReference type="GO" id="GO:0005615">
    <property type="term" value="C:extracellular space"/>
    <property type="evidence" value="ECO:0007669"/>
    <property type="project" value="InterPro"/>
</dbReference>
<evidence type="ECO:0000256" key="2">
    <source>
        <dbReference type="ARBA" id="ARBA00022490"/>
    </source>
</evidence>
<dbReference type="Pfam" id="PF00079">
    <property type="entry name" value="Serpin"/>
    <property type="match status" value="1"/>
</dbReference>
<keyword evidence="7" id="KW-1185">Reference proteome</keyword>
<accession>A0A7K6JQY4</accession>
<keyword evidence="3" id="KW-0646">Protease inhibitor</keyword>
<dbReference type="GO" id="GO:0004867">
    <property type="term" value="F:serine-type endopeptidase inhibitor activity"/>
    <property type="evidence" value="ECO:0007669"/>
    <property type="project" value="UniProtKB-KW"/>
</dbReference>
<comment type="caution">
    <text evidence="6">The sequence shown here is derived from an EMBL/GenBank/DDBJ whole genome shotgun (WGS) entry which is preliminary data.</text>
</comment>
<proteinExistence type="predicted"/>
<evidence type="ECO:0000256" key="3">
    <source>
        <dbReference type="ARBA" id="ARBA00022690"/>
    </source>
</evidence>
<dbReference type="Proteomes" id="UP000542358">
    <property type="component" value="Unassembled WGS sequence"/>
</dbReference>
<dbReference type="AlphaFoldDB" id="A0A7K6JQY4"/>
<name>A0A7K6JQY4_9PASE</name>
<feature type="domain" description="Serpin" evidence="5">
    <location>
        <begin position="2"/>
        <end position="134"/>
    </location>
</feature>
<reference evidence="6 7" key="1">
    <citation type="submission" date="2019-09" db="EMBL/GenBank/DDBJ databases">
        <title>Bird 10,000 Genomes (B10K) Project - Family phase.</title>
        <authorList>
            <person name="Zhang G."/>
        </authorList>
    </citation>
    <scope>NUCLEOTIDE SEQUENCE [LARGE SCALE GENOMIC DNA]</scope>
    <source>
        <strain evidence="6">B10K-DU-029-42</strain>
        <tissue evidence="6">Muscle</tissue>
    </source>
</reference>
<gene>
    <name evidence="6" type="primary">Serpinb1_1</name>
    <name evidence="6" type="ORF">OREARF_R01775</name>
</gene>
<dbReference type="InterPro" id="IPR036186">
    <property type="entry name" value="Serpin_sf"/>
</dbReference>
<dbReference type="InterPro" id="IPR023796">
    <property type="entry name" value="Serpin_dom"/>
</dbReference>
<protein>
    <submittedName>
        <fullName evidence="6">ILEU inhibitor</fullName>
    </submittedName>
</protein>
<evidence type="ECO:0000313" key="6">
    <source>
        <dbReference type="EMBL" id="NWW02761.1"/>
    </source>
</evidence>
<dbReference type="InterPro" id="IPR000215">
    <property type="entry name" value="Serpin_fam"/>
</dbReference>
<dbReference type="PANTHER" id="PTHR11461:SF180">
    <property type="entry name" value="LEUKOCYTE ELASTASE INHIBITOR"/>
    <property type="match status" value="1"/>
</dbReference>
<dbReference type="PANTHER" id="PTHR11461">
    <property type="entry name" value="SERINE PROTEASE INHIBITOR, SERPIN"/>
    <property type="match status" value="1"/>
</dbReference>
<evidence type="ECO:0000256" key="1">
    <source>
        <dbReference type="ARBA" id="ARBA00004496"/>
    </source>
</evidence>
<dbReference type="SUPFAM" id="SSF56574">
    <property type="entry name" value="Serpins"/>
    <property type="match status" value="1"/>
</dbReference>
<keyword evidence="4" id="KW-0722">Serine protease inhibitor</keyword>
<organism evidence="6 7">
    <name type="scientific">Oreocharis arfaki</name>
    <name type="common">tit berrypecker</name>
    <dbReference type="NCBI Taxonomy" id="979223"/>
    <lineage>
        <taxon>Eukaryota</taxon>
        <taxon>Metazoa</taxon>
        <taxon>Chordata</taxon>
        <taxon>Craniata</taxon>
        <taxon>Vertebrata</taxon>
        <taxon>Euteleostomi</taxon>
        <taxon>Archelosauria</taxon>
        <taxon>Archosauria</taxon>
        <taxon>Dinosauria</taxon>
        <taxon>Saurischia</taxon>
        <taxon>Theropoda</taxon>
        <taxon>Coelurosauria</taxon>
        <taxon>Aves</taxon>
        <taxon>Neognathae</taxon>
        <taxon>Neoaves</taxon>
        <taxon>Telluraves</taxon>
        <taxon>Australaves</taxon>
        <taxon>Passeriformes</taxon>
        <taxon>Passeroidea</taxon>
        <taxon>Paramythiidae</taxon>
        <taxon>Oreocharis</taxon>
    </lineage>
</organism>